<evidence type="ECO:0000256" key="1">
    <source>
        <dbReference type="SAM" id="Phobius"/>
    </source>
</evidence>
<proteinExistence type="predicted"/>
<gene>
    <name evidence="2" type="ORF">H7F49_06360</name>
</gene>
<comment type="caution">
    <text evidence="2">The sequence shown here is derived from an EMBL/GenBank/DDBJ whole genome shotgun (WGS) entry which is preliminary data.</text>
</comment>
<keyword evidence="1" id="KW-0812">Transmembrane</keyword>
<dbReference type="PANTHER" id="PTHR37947:SF1">
    <property type="entry name" value="BLL2462 PROTEIN"/>
    <property type="match status" value="1"/>
</dbReference>
<dbReference type="GO" id="GO:0004180">
    <property type="term" value="F:carboxypeptidase activity"/>
    <property type="evidence" value="ECO:0007669"/>
    <property type="project" value="UniProtKB-KW"/>
</dbReference>
<keyword evidence="2" id="KW-0121">Carboxypeptidase</keyword>
<reference evidence="2 3" key="1">
    <citation type="submission" date="2020-08" db="EMBL/GenBank/DDBJ databases">
        <title>The genome sequence of Novosphingobium flavum 4Y4.</title>
        <authorList>
            <person name="Liu Y."/>
        </authorList>
    </citation>
    <scope>NUCLEOTIDE SEQUENCE [LARGE SCALE GENOMIC DNA]</scope>
    <source>
        <strain evidence="2 3">4Y4</strain>
    </source>
</reference>
<keyword evidence="1" id="KW-0472">Membrane</keyword>
<keyword evidence="2" id="KW-0645">Protease</keyword>
<accession>A0A7X1KBM6</accession>
<name>A0A7X1KBM6_9SPHN</name>
<organism evidence="2 3">
    <name type="scientific">Novosphingobium aerophilum</name>
    <dbReference type="NCBI Taxonomy" id="2839843"/>
    <lineage>
        <taxon>Bacteria</taxon>
        <taxon>Pseudomonadati</taxon>
        <taxon>Pseudomonadota</taxon>
        <taxon>Alphaproteobacteria</taxon>
        <taxon>Sphingomonadales</taxon>
        <taxon>Sphingomonadaceae</taxon>
        <taxon>Novosphingobium</taxon>
    </lineage>
</organism>
<sequence length="617" mass="63276">MMSALSTLSAERIVAAVLGLAVLLGWVRLALWQRGAGAAGAAHWRLAALAALQPLVAGALFLTLFPPAWQHAADELVVATAGTPRRAAFATRGRLVALPEAPRLDRAEAVPDLATALRRHPATRRLVVLGQGLAPRDLDSARGLPIVHTSPAEPPGIVALALPAPVAAGAAFSVAGRVAPAAGARVELVDPAGRVTDRQPVAADGTFRLSGTTRAAGTARFALRLRQPGGRLQEEADVPVLAVAAAKPRLLILAGAPGPEIKFLRRWASDAGFAVQTQIAAGGGIALGDAPIALTLSTLNGYAAAIVDERAWAGLGTGRSTLLEAVRGGMGLVLRSDGDEGTRAWWRGFGLAPAGRGGVVPVVLPEVAVDTPEALALARTRRGIGTRDVPEGSDLDDPVLPDVTRLGGKWSGVDVVPFLADAGGNPLAAWRPLGTGRVAAFAVPDSYPLALSGRADLFADWWSRLLGAVARPADGPALIAGPFWAGERAVLCGPAAAGPVVQPDGTVTTLVRDRGADGCAGFWSTRAGWHQAGTGGAAQVFYVHPAEAIPALRAGRDRTATLQLARGAGAAPQGRGTDSQPGSPWPWFGLWLAGCGALWLLERSTRGRGGMRAGPVA</sequence>
<dbReference type="AlphaFoldDB" id="A0A7X1KBM6"/>
<protein>
    <submittedName>
        <fullName evidence="2">Carboxypeptidase regulatory-like domain-containing protein</fullName>
    </submittedName>
</protein>
<dbReference type="RefSeq" id="WP_185682739.1">
    <property type="nucleotide sequence ID" value="NZ_JACLAU010000006.1"/>
</dbReference>
<dbReference type="Proteomes" id="UP000520156">
    <property type="component" value="Unassembled WGS sequence"/>
</dbReference>
<dbReference type="EMBL" id="JACLAU010000006">
    <property type="protein sequence ID" value="MBC2651320.1"/>
    <property type="molecule type" value="Genomic_DNA"/>
</dbReference>
<keyword evidence="1" id="KW-1133">Transmembrane helix</keyword>
<evidence type="ECO:0000313" key="2">
    <source>
        <dbReference type="EMBL" id="MBC2651320.1"/>
    </source>
</evidence>
<feature type="transmembrane region" description="Helical" evidence="1">
    <location>
        <begin position="12"/>
        <end position="32"/>
    </location>
</feature>
<dbReference type="InterPro" id="IPR029062">
    <property type="entry name" value="Class_I_gatase-like"/>
</dbReference>
<evidence type="ECO:0000313" key="3">
    <source>
        <dbReference type="Proteomes" id="UP000520156"/>
    </source>
</evidence>
<keyword evidence="2" id="KW-0378">Hydrolase</keyword>
<dbReference type="SUPFAM" id="SSF52317">
    <property type="entry name" value="Class I glutamine amidotransferase-like"/>
    <property type="match status" value="1"/>
</dbReference>
<keyword evidence="3" id="KW-1185">Reference proteome</keyword>
<feature type="transmembrane region" description="Helical" evidence="1">
    <location>
        <begin position="44"/>
        <end position="65"/>
    </location>
</feature>
<dbReference type="PANTHER" id="PTHR37947">
    <property type="entry name" value="BLL2462 PROTEIN"/>
    <property type="match status" value="1"/>
</dbReference>